<proteinExistence type="predicted"/>
<evidence type="ECO:0000313" key="1">
    <source>
        <dbReference type="EMBL" id="MBR7742568.1"/>
    </source>
</evidence>
<sequence length="121" mass="12613">MLASALEAATAIEGALGAAVVDSSLGMALATAGDPPGIDLDVAAAGNSALVAAKQRTMADLGLTDRIEDVLVTLGTQYHVIRMSDAHPGLFLYLVLDRSRANLAAARFELGRIERRILSRP</sequence>
<name>A0A941HY52_9MICO</name>
<keyword evidence="2" id="KW-1185">Reference proteome</keyword>
<organism evidence="1 2">
    <name type="scientific">Phycicoccus avicenniae</name>
    <dbReference type="NCBI Taxonomy" id="2828860"/>
    <lineage>
        <taxon>Bacteria</taxon>
        <taxon>Bacillati</taxon>
        <taxon>Actinomycetota</taxon>
        <taxon>Actinomycetes</taxon>
        <taxon>Micrococcales</taxon>
        <taxon>Intrasporangiaceae</taxon>
        <taxon>Phycicoccus</taxon>
    </lineage>
</organism>
<protein>
    <recommendedName>
        <fullName evidence="3">Roadblock/LC7 domain-containing protein</fullName>
    </recommendedName>
</protein>
<accession>A0A941HY52</accession>
<dbReference type="Proteomes" id="UP000677016">
    <property type="component" value="Unassembled WGS sequence"/>
</dbReference>
<dbReference type="EMBL" id="JAGSNF010000004">
    <property type="protein sequence ID" value="MBR7742568.1"/>
    <property type="molecule type" value="Genomic_DNA"/>
</dbReference>
<evidence type="ECO:0008006" key="3">
    <source>
        <dbReference type="Google" id="ProtNLM"/>
    </source>
</evidence>
<dbReference type="Gene3D" id="3.30.450.30">
    <property type="entry name" value="Dynein light chain 2a, cytoplasmic"/>
    <property type="match status" value="1"/>
</dbReference>
<dbReference type="SUPFAM" id="SSF103196">
    <property type="entry name" value="Roadblock/LC7 domain"/>
    <property type="match status" value="1"/>
</dbReference>
<reference evidence="1" key="1">
    <citation type="submission" date="2021-04" db="EMBL/GenBank/DDBJ databases">
        <title>Phycicoccus avicenniae sp. nov., a novel endophytic actinomycetes isolated from branch of Avicennia mariana.</title>
        <authorList>
            <person name="Tuo L."/>
        </authorList>
    </citation>
    <scope>NUCLEOTIDE SEQUENCE</scope>
    <source>
        <strain evidence="1">BSK3Z-2</strain>
    </source>
</reference>
<dbReference type="AlphaFoldDB" id="A0A941HY52"/>
<evidence type="ECO:0000313" key="2">
    <source>
        <dbReference type="Proteomes" id="UP000677016"/>
    </source>
</evidence>
<gene>
    <name evidence="1" type="ORF">KC207_04620</name>
</gene>
<comment type="caution">
    <text evidence="1">The sequence shown here is derived from an EMBL/GenBank/DDBJ whole genome shotgun (WGS) entry which is preliminary data.</text>
</comment>